<dbReference type="PANTHER" id="PTHR43806:SF11">
    <property type="entry name" value="CEREVISIN-RELATED"/>
    <property type="match status" value="1"/>
</dbReference>
<dbReference type="EMBL" id="CP023004">
    <property type="protein sequence ID" value="AWI09444.1"/>
    <property type="molecule type" value="Genomic_DNA"/>
</dbReference>
<evidence type="ECO:0000256" key="3">
    <source>
        <dbReference type="ARBA" id="ARBA00022801"/>
    </source>
</evidence>
<keyword evidence="9" id="KW-1185">Reference proteome</keyword>
<proteinExistence type="inferred from homology"/>
<dbReference type="InterPro" id="IPR036852">
    <property type="entry name" value="Peptidase_S8/S53_dom_sf"/>
</dbReference>
<keyword evidence="2 5" id="KW-0645">Protease</keyword>
<name>A0A2U8E4G9_9BACT</name>
<evidence type="ECO:0000259" key="7">
    <source>
        <dbReference type="Pfam" id="PF00082"/>
    </source>
</evidence>
<organism evidence="8 9">
    <name type="scientific">Ereboglobus luteus</name>
    <dbReference type="NCBI Taxonomy" id="1796921"/>
    <lineage>
        <taxon>Bacteria</taxon>
        <taxon>Pseudomonadati</taxon>
        <taxon>Verrucomicrobiota</taxon>
        <taxon>Opitutia</taxon>
        <taxon>Opitutales</taxon>
        <taxon>Opitutaceae</taxon>
        <taxon>Ereboglobus</taxon>
    </lineage>
</organism>
<keyword evidence="6" id="KW-0812">Transmembrane</keyword>
<keyword evidence="6" id="KW-1133">Transmembrane helix</keyword>
<feature type="active site" description="Charge relay system" evidence="5">
    <location>
        <position position="387"/>
    </location>
</feature>
<evidence type="ECO:0000256" key="5">
    <source>
        <dbReference type="PROSITE-ProRule" id="PRU01240"/>
    </source>
</evidence>
<comment type="similarity">
    <text evidence="1 5">Belongs to the peptidase S8 family.</text>
</comment>
<feature type="active site" description="Charge relay system" evidence="5">
    <location>
        <position position="236"/>
    </location>
</feature>
<dbReference type="PROSITE" id="PS00137">
    <property type="entry name" value="SUBTILASE_HIS"/>
    <property type="match status" value="1"/>
</dbReference>
<dbReference type="InterPro" id="IPR000209">
    <property type="entry name" value="Peptidase_S8/S53_dom"/>
</dbReference>
<evidence type="ECO:0000256" key="4">
    <source>
        <dbReference type="ARBA" id="ARBA00022825"/>
    </source>
</evidence>
<dbReference type="PROSITE" id="PS00138">
    <property type="entry name" value="SUBTILASE_SER"/>
    <property type="match status" value="1"/>
</dbReference>
<reference evidence="8 9" key="1">
    <citation type="journal article" date="2018" name="Syst. Appl. Microbiol.">
        <title>Ereboglobus luteus gen. nov. sp. nov. from cockroach guts, and new insights into the oxygen relationship of the genera Opitutus and Didymococcus (Verrucomicrobia: Opitutaceae).</title>
        <authorList>
            <person name="Tegtmeier D."/>
            <person name="Belitz A."/>
            <person name="Radek R."/>
            <person name="Heimerl T."/>
            <person name="Brune A."/>
        </authorList>
    </citation>
    <scope>NUCLEOTIDE SEQUENCE [LARGE SCALE GENOMIC DNA]</scope>
    <source>
        <strain evidence="8 9">Ho45</strain>
    </source>
</reference>
<dbReference type="OrthoDB" id="9798386at2"/>
<evidence type="ECO:0000313" key="9">
    <source>
        <dbReference type="Proteomes" id="UP000244896"/>
    </source>
</evidence>
<protein>
    <recommendedName>
        <fullName evidence="7">Peptidase S8/S53 domain-containing protein</fullName>
    </recommendedName>
</protein>
<dbReference type="InterPro" id="IPR015500">
    <property type="entry name" value="Peptidase_S8_subtilisin-rel"/>
</dbReference>
<evidence type="ECO:0000256" key="2">
    <source>
        <dbReference type="ARBA" id="ARBA00022670"/>
    </source>
</evidence>
<dbReference type="GO" id="GO:0006508">
    <property type="term" value="P:proteolysis"/>
    <property type="evidence" value="ECO:0007669"/>
    <property type="project" value="UniProtKB-KW"/>
</dbReference>
<dbReference type="RefSeq" id="WP_108825254.1">
    <property type="nucleotide sequence ID" value="NZ_CP023004.1"/>
</dbReference>
<keyword evidence="3 5" id="KW-0378">Hydrolase</keyword>
<dbReference type="KEGG" id="elut:CKA38_09470"/>
<evidence type="ECO:0000313" key="8">
    <source>
        <dbReference type="EMBL" id="AWI09444.1"/>
    </source>
</evidence>
<dbReference type="InterPro" id="IPR050131">
    <property type="entry name" value="Peptidase_S8_subtilisin-like"/>
</dbReference>
<dbReference type="PROSITE" id="PS51892">
    <property type="entry name" value="SUBTILASE"/>
    <property type="match status" value="1"/>
</dbReference>
<sequence length="550" mass="56488">MHEKPRSPIVPALITLALIGFMAWTLVKHQRRAEGLAAAEKARTEATDDRAALTAAAQKARANALTAEARRLGAAAFKEQLAAHLDNDHVRRNEAVLAFKDAGALQRFLARAKDAGLTVMSSSEKLLSARVRYASLDGLASEITDNSSDYEEVGGNFIAEIPTVPETEARTARSQVPVRDNLLGAIGVAGADNSQWGRGVTIAVLDSGVAADATFGQRVRRLDAGHGVSIEAGEGHGTAVASLAAGAAADAPGVAPAADILSIRVTDSNGLGDLYTISEAIMQAVDSGAQIINVSLGSYGTSAVLLRAIEYAMQGGAVVVAAAGNDQAAQLMWPAAYSRVISVGATDAMQQQLIFSNSGAQLQITAPGYAILAAWADESRVGFTGTSASAPVVSGAIAALMSAYGGISAQEAWAILVAHVNDAGAEGRDDDYGAGVIDLGWALESNDPTRVDTAISSHYYNSKDGTVDVVVQNRSATAMSGMTLVVEVNGAVSNVALPWVDARATTVVKVPVPEGAETIVNTTLLNAGGVTDKNPANNHKASVVSLGGGE</sequence>
<dbReference type="Pfam" id="PF00082">
    <property type="entry name" value="Peptidase_S8"/>
    <property type="match status" value="1"/>
</dbReference>
<dbReference type="AlphaFoldDB" id="A0A2U8E4G9"/>
<dbReference type="InterPro" id="IPR023828">
    <property type="entry name" value="Peptidase_S8_Ser-AS"/>
</dbReference>
<feature type="active site" description="Charge relay system" evidence="5">
    <location>
        <position position="206"/>
    </location>
</feature>
<feature type="domain" description="Peptidase S8/S53" evidence="7">
    <location>
        <begin position="197"/>
        <end position="435"/>
    </location>
</feature>
<dbReference type="Gene3D" id="3.40.50.200">
    <property type="entry name" value="Peptidase S8/S53 domain"/>
    <property type="match status" value="1"/>
</dbReference>
<dbReference type="InterPro" id="IPR022398">
    <property type="entry name" value="Peptidase_S8_His-AS"/>
</dbReference>
<keyword evidence="4 5" id="KW-0720">Serine protease</keyword>
<dbReference type="Proteomes" id="UP000244896">
    <property type="component" value="Chromosome"/>
</dbReference>
<dbReference type="GO" id="GO:0004252">
    <property type="term" value="F:serine-type endopeptidase activity"/>
    <property type="evidence" value="ECO:0007669"/>
    <property type="project" value="UniProtKB-UniRule"/>
</dbReference>
<keyword evidence="6" id="KW-0472">Membrane</keyword>
<evidence type="ECO:0000256" key="1">
    <source>
        <dbReference type="ARBA" id="ARBA00011073"/>
    </source>
</evidence>
<accession>A0A2U8E4G9</accession>
<feature type="transmembrane region" description="Helical" evidence="6">
    <location>
        <begin position="9"/>
        <end position="27"/>
    </location>
</feature>
<gene>
    <name evidence="8" type="ORF">CKA38_09470</name>
</gene>
<evidence type="ECO:0000256" key="6">
    <source>
        <dbReference type="SAM" id="Phobius"/>
    </source>
</evidence>
<dbReference type="SUPFAM" id="SSF52743">
    <property type="entry name" value="Subtilisin-like"/>
    <property type="match status" value="1"/>
</dbReference>
<dbReference type="PRINTS" id="PR00723">
    <property type="entry name" value="SUBTILISIN"/>
</dbReference>
<dbReference type="PANTHER" id="PTHR43806">
    <property type="entry name" value="PEPTIDASE S8"/>
    <property type="match status" value="1"/>
</dbReference>